<dbReference type="CDD" id="cd01745">
    <property type="entry name" value="GATase1_2"/>
    <property type="match status" value="1"/>
</dbReference>
<organism evidence="1 2">
    <name type="scientific">Vagococcus salmoninarum</name>
    <dbReference type="NCBI Taxonomy" id="2739"/>
    <lineage>
        <taxon>Bacteria</taxon>
        <taxon>Bacillati</taxon>
        <taxon>Bacillota</taxon>
        <taxon>Bacilli</taxon>
        <taxon>Lactobacillales</taxon>
        <taxon>Enterococcaceae</taxon>
        <taxon>Vagococcus</taxon>
    </lineage>
</organism>
<dbReference type="InterPro" id="IPR044668">
    <property type="entry name" value="PuuD-like"/>
</dbReference>
<proteinExistence type="predicted"/>
<keyword evidence="2" id="KW-1185">Reference proteome</keyword>
<protein>
    <submittedName>
        <fullName evidence="1">Gamma-glutamyl-gamma-aminobutyrate hydrolase</fullName>
    </submittedName>
</protein>
<dbReference type="RefSeq" id="WP_126781240.1">
    <property type="nucleotide sequence ID" value="NZ_CAUQJP010000044.1"/>
</dbReference>
<dbReference type="GO" id="GO:0006598">
    <property type="term" value="P:polyamine catabolic process"/>
    <property type="evidence" value="ECO:0007669"/>
    <property type="project" value="TreeGrafter"/>
</dbReference>
<dbReference type="PANTHER" id="PTHR43235:SF1">
    <property type="entry name" value="GLUTAMINE AMIDOTRANSFERASE PB2B2.05-RELATED"/>
    <property type="match status" value="1"/>
</dbReference>
<dbReference type="OrthoDB" id="9813383at2"/>
<gene>
    <name evidence="1" type="ORF">CBF35_11345</name>
</gene>
<dbReference type="Gene3D" id="3.40.50.880">
    <property type="match status" value="1"/>
</dbReference>
<dbReference type="GO" id="GO:0033969">
    <property type="term" value="F:gamma-glutamyl-gamma-aminobutyrate hydrolase activity"/>
    <property type="evidence" value="ECO:0007669"/>
    <property type="project" value="TreeGrafter"/>
</dbReference>
<evidence type="ECO:0000313" key="1">
    <source>
        <dbReference type="EMBL" id="RST93512.1"/>
    </source>
</evidence>
<dbReference type="GeneID" id="98568970"/>
<keyword evidence="1" id="KW-0378">Hydrolase</keyword>
<name>A0A429ZIJ8_9ENTE</name>
<dbReference type="AlphaFoldDB" id="A0A429ZIJ8"/>
<evidence type="ECO:0000313" key="2">
    <source>
        <dbReference type="Proteomes" id="UP000287239"/>
    </source>
</evidence>
<accession>A0A429ZIJ8</accession>
<dbReference type="EMBL" id="NGJU01000018">
    <property type="protein sequence ID" value="RST93512.1"/>
    <property type="molecule type" value="Genomic_DNA"/>
</dbReference>
<comment type="caution">
    <text evidence="1">The sequence shown here is derived from an EMBL/GenBank/DDBJ whole genome shotgun (WGS) entry which is preliminary data.</text>
</comment>
<dbReference type="InterPro" id="IPR011697">
    <property type="entry name" value="Peptidase_C26"/>
</dbReference>
<dbReference type="PANTHER" id="PTHR43235">
    <property type="entry name" value="GLUTAMINE AMIDOTRANSFERASE PB2B2.05-RELATED"/>
    <property type="match status" value="1"/>
</dbReference>
<dbReference type="GO" id="GO:0005829">
    <property type="term" value="C:cytosol"/>
    <property type="evidence" value="ECO:0007669"/>
    <property type="project" value="TreeGrafter"/>
</dbReference>
<dbReference type="InterPro" id="IPR029062">
    <property type="entry name" value="Class_I_gatase-like"/>
</dbReference>
<sequence>MSNPIIGIAGNELAAGSTEFYGNAVSYTPLGFVTAIEAVGGVPVILPMTNPELAKTYIASIDKLVLAGGHDVDPQFYGEDPHPKLQGTNPKRDLFEIALIKEALAQKKPIFGICRGMQLLNVTLGGTLYQDLSLYTDWAVRHLQDPTLPIFPTHKISIEPESHLEKILGSDYFVNSYHHQAVKRVASSLKITALSSDQLVEGLEWIDDSQKVLAIQWHPEMAYEHHLSEKALFDYFVNQL</sequence>
<dbReference type="SUPFAM" id="SSF52317">
    <property type="entry name" value="Class I glutamine amidotransferase-like"/>
    <property type="match status" value="1"/>
</dbReference>
<dbReference type="Proteomes" id="UP000287239">
    <property type="component" value="Unassembled WGS sequence"/>
</dbReference>
<dbReference type="Pfam" id="PF07722">
    <property type="entry name" value="Peptidase_C26"/>
    <property type="match status" value="1"/>
</dbReference>
<dbReference type="PROSITE" id="PS51273">
    <property type="entry name" value="GATASE_TYPE_1"/>
    <property type="match status" value="1"/>
</dbReference>
<dbReference type="FunFam" id="3.40.50.880:FF:000030">
    <property type="entry name" value="Gamma-glutamyl-gamma-aminobutyrate hydrolase PuuD"/>
    <property type="match status" value="1"/>
</dbReference>
<reference evidence="1 2" key="1">
    <citation type="submission" date="2017-05" db="EMBL/GenBank/DDBJ databases">
        <title>Vagococcus spp. assemblies.</title>
        <authorList>
            <person name="Gulvik C.A."/>
        </authorList>
    </citation>
    <scope>NUCLEOTIDE SEQUENCE [LARGE SCALE GENOMIC DNA]</scope>
    <source>
        <strain evidence="1 2">NCFB 2777</strain>
    </source>
</reference>